<evidence type="ECO:0000313" key="7">
    <source>
        <dbReference type="Proteomes" id="UP000658656"/>
    </source>
</evidence>
<dbReference type="InterPro" id="IPR001647">
    <property type="entry name" value="HTH_TetR"/>
</dbReference>
<dbReference type="InterPro" id="IPR009057">
    <property type="entry name" value="Homeodomain-like_sf"/>
</dbReference>
<dbReference type="Proteomes" id="UP000658656">
    <property type="component" value="Unassembled WGS sequence"/>
</dbReference>
<gene>
    <name evidence="6" type="ORF">GCM10017566_19950</name>
</gene>
<dbReference type="PANTHER" id="PTHR30055">
    <property type="entry name" value="HTH-TYPE TRANSCRIPTIONAL REGULATOR RUTR"/>
    <property type="match status" value="1"/>
</dbReference>
<evidence type="ECO:0000256" key="4">
    <source>
        <dbReference type="PROSITE-ProRule" id="PRU00335"/>
    </source>
</evidence>
<dbReference type="AlphaFoldDB" id="A0A8H9IVZ4"/>
<dbReference type="PROSITE" id="PS50977">
    <property type="entry name" value="HTH_TETR_2"/>
    <property type="match status" value="1"/>
</dbReference>
<dbReference type="GO" id="GO:0000976">
    <property type="term" value="F:transcription cis-regulatory region binding"/>
    <property type="evidence" value="ECO:0007669"/>
    <property type="project" value="TreeGrafter"/>
</dbReference>
<reference evidence="6" key="2">
    <citation type="submission" date="2020-09" db="EMBL/GenBank/DDBJ databases">
        <authorList>
            <person name="Sun Q."/>
            <person name="Zhou Y."/>
        </authorList>
    </citation>
    <scope>NUCLEOTIDE SEQUENCE</scope>
    <source>
        <strain evidence="6">CGMCC 4.7679</strain>
    </source>
</reference>
<dbReference type="InterPro" id="IPR050109">
    <property type="entry name" value="HTH-type_TetR-like_transc_reg"/>
</dbReference>
<keyword evidence="1" id="KW-0805">Transcription regulation</keyword>
<dbReference type="OrthoDB" id="3570708at2"/>
<dbReference type="SUPFAM" id="SSF46689">
    <property type="entry name" value="Homeodomain-like"/>
    <property type="match status" value="1"/>
</dbReference>
<keyword evidence="2 4" id="KW-0238">DNA-binding</keyword>
<comment type="caution">
    <text evidence="6">The sequence shown here is derived from an EMBL/GenBank/DDBJ whole genome shotgun (WGS) entry which is preliminary data.</text>
</comment>
<dbReference type="Gene3D" id="1.10.357.10">
    <property type="entry name" value="Tetracycline Repressor, domain 2"/>
    <property type="match status" value="1"/>
</dbReference>
<feature type="DNA-binding region" description="H-T-H motif" evidence="4">
    <location>
        <begin position="36"/>
        <end position="55"/>
    </location>
</feature>
<organism evidence="6 7">
    <name type="scientific">Amycolatopsis bartoniae</name>
    <dbReference type="NCBI Taxonomy" id="941986"/>
    <lineage>
        <taxon>Bacteria</taxon>
        <taxon>Bacillati</taxon>
        <taxon>Actinomycetota</taxon>
        <taxon>Actinomycetes</taxon>
        <taxon>Pseudonocardiales</taxon>
        <taxon>Pseudonocardiaceae</taxon>
        <taxon>Amycolatopsis</taxon>
    </lineage>
</organism>
<evidence type="ECO:0000259" key="5">
    <source>
        <dbReference type="PROSITE" id="PS50977"/>
    </source>
</evidence>
<dbReference type="GO" id="GO:0003700">
    <property type="term" value="F:DNA-binding transcription factor activity"/>
    <property type="evidence" value="ECO:0007669"/>
    <property type="project" value="TreeGrafter"/>
</dbReference>
<protein>
    <recommendedName>
        <fullName evidence="5">HTH tetR-type domain-containing protein</fullName>
    </recommendedName>
</protein>
<accession>A0A8H9IVZ4</accession>
<evidence type="ECO:0000256" key="3">
    <source>
        <dbReference type="ARBA" id="ARBA00023163"/>
    </source>
</evidence>
<dbReference type="EMBL" id="BNAV01000002">
    <property type="protein sequence ID" value="GHF46831.1"/>
    <property type="molecule type" value="Genomic_DNA"/>
</dbReference>
<name>A0A8H9IVZ4_9PSEU</name>
<evidence type="ECO:0000256" key="1">
    <source>
        <dbReference type="ARBA" id="ARBA00023015"/>
    </source>
</evidence>
<evidence type="ECO:0000256" key="2">
    <source>
        <dbReference type="ARBA" id="ARBA00023125"/>
    </source>
</evidence>
<sequence length="204" mass="21858">MSAEAGPRRVRADAERSTTRILDAAEDVLAVDANATLERIADAAGLARATVHRRFSSRRALLAALTDRLNERYLRALDQTRVSAAPPVAALHRLTELVFELKVANQAVMELTTDPETGITALSEEVVAGLDLLFTRLREAGEITAAEPAWCRQVYLAIVHEAWRLPADSPALAGTTDDPAGVLGARADLTFRTVLGALGGGRPQ</sequence>
<evidence type="ECO:0000313" key="6">
    <source>
        <dbReference type="EMBL" id="GHF46831.1"/>
    </source>
</evidence>
<dbReference type="PANTHER" id="PTHR30055:SF234">
    <property type="entry name" value="HTH-TYPE TRANSCRIPTIONAL REGULATOR BETI"/>
    <property type="match status" value="1"/>
</dbReference>
<feature type="domain" description="HTH tetR-type" evidence="5">
    <location>
        <begin position="15"/>
        <end position="73"/>
    </location>
</feature>
<reference evidence="6" key="1">
    <citation type="journal article" date="2014" name="Int. J. Syst. Evol. Microbiol.">
        <title>Complete genome sequence of Corynebacterium casei LMG S-19264T (=DSM 44701T), isolated from a smear-ripened cheese.</title>
        <authorList>
            <consortium name="US DOE Joint Genome Institute (JGI-PGF)"/>
            <person name="Walter F."/>
            <person name="Albersmeier A."/>
            <person name="Kalinowski J."/>
            <person name="Ruckert C."/>
        </authorList>
    </citation>
    <scope>NUCLEOTIDE SEQUENCE</scope>
    <source>
        <strain evidence="6">CGMCC 4.7679</strain>
    </source>
</reference>
<keyword evidence="3" id="KW-0804">Transcription</keyword>
<keyword evidence="7" id="KW-1185">Reference proteome</keyword>
<dbReference type="Pfam" id="PF00440">
    <property type="entry name" value="TetR_N"/>
    <property type="match status" value="1"/>
</dbReference>
<dbReference type="RefSeq" id="WP_145937821.1">
    <property type="nucleotide sequence ID" value="NZ_BNAV01000002.1"/>
</dbReference>
<proteinExistence type="predicted"/>